<reference evidence="3" key="1">
    <citation type="submission" date="2017-09" db="EMBL/GenBank/DDBJ databases">
        <title>Depth-based differentiation of microbial function through sediment-hosted aquifers and enrichment of novel symbionts in the deep terrestrial subsurface.</title>
        <authorList>
            <person name="Probst A.J."/>
            <person name="Ladd B."/>
            <person name="Jarett J.K."/>
            <person name="Geller-Mcgrath D.E."/>
            <person name="Sieber C.M.K."/>
            <person name="Emerson J.B."/>
            <person name="Anantharaman K."/>
            <person name="Thomas B.C."/>
            <person name="Malmstrom R."/>
            <person name="Stieglmeier M."/>
            <person name="Klingl A."/>
            <person name="Woyke T."/>
            <person name="Ryan C.M."/>
            <person name="Banfield J.F."/>
        </authorList>
    </citation>
    <scope>NUCLEOTIDE SEQUENCE [LARGE SCALE GENOMIC DNA]</scope>
</reference>
<keyword evidence="1" id="KW-0472">Membrane</keyword>
<protein>
    <submittedName>
        <fullName evidence="2">Uncharacterized protein</fullName>
    </submittedName>
</protein>
<gene>
    <name evidence="2" type="ORF">COT64_00645</name>
</gene>
<keyword evidence="1" id="KW-0812">Transmembrane</keyword>
<evidence type="ECO:0000313" key="3">
    <source>
        <dbReference type="Proteomes" id="UP000230775"/>
    </source>
</evidence>
<comment type="caution">
    <text evidence="2">The sequence shown here is derived from an EMBL/GenBank/DDBJ whole genome shotgun (WGS) entry which is preliminary data.</text>
</comment>
<sequence>MLITQNTTPAIDFNNLKDAIPSLTEPFKPGAATNVGSIISIILPYLYVIAGLMLLFYLLLGGFHMMTAGSDEKGLAEAKGKITNALIGFLLLFVSYWLVKILGYILGMEIF</sequence>
<dbReference type="EMBL" id="PEZI01000014">
    <property type="protein sequence ID" value="PIS14818.1"/>
    <property type="molecule type" value="Genomic_DNA"/>
</dbReference>
<organism evidence="2 3">
    <name type="scientific">Candidatus Shapirobacteria bacterium CG09_land_8_20_14_0_10_39_12</name>
    <dbReference type="NCBI Taxonomy" id="1974885"/>
    <lineage>
        <taxon>Bacteria</taxon>
        <taxon>Candidatus Shapironibacteriota</taxon>
    </lineage>
</organism>
<proteinExistence type="predicted"/>
<name>A0A2H0WSA8_9BACT</name>
<feature type="transmembrane region" description="Helical" evidence="1">
    <location>
        <begin position="82"/>
        <end position="106"/>
    </location>
</feature>
<evidence type="ECO:0000313" key="2">
    <source>
        <dbReference type="EMBL" id="PIS14818.1"/>
    </source>
</evidence>
<feature type="transmembrane region" description="Helical" evidence="1">
    <location>
        <begin position="38"/>
        <end position="61"/>
    </location>
</feature>
<dbReference type="Proteomes" id="UP000230775">
    <property type="component" value="Unassembled WGS sequence"/>
</dbReference>
<evidence type="ECO:0000256" key="1">
    <source>
        <dbReference type="SAM" id="Phobius"/>
    </source>
</evidence>
<accession>A0A2H0WSA8</accession>
<dbReference type="InterPro" id="IPR043993">
    <property type="entry name" value="T4SS_pilin"/>
</dbReference>
<dbReference type="Pfam" id="PF18895">
    <property type="entry name" value="T4SS_pilin"/>
    <property type="match status" value="1"/>
</dbReference>
<keyword evidence="1" id="KW-1133">Transmembrane helix</keyword>
<dbReference type="AlphaFoldDB" id="A0A2H0WSA8"/>